<evidence type="ECO:0000313" key="3">
    <source>
        <dbReference type="Proteomes" id="UP000198649"/>
    </source>
</evidence>
<dbReference type="STRING" id="1005945.SAMN05216561_11596"/>
<feature type="transmembrane region" description="Helical" evidence="1">
    <location>
        <begin position="288"/>
        <end position="310"/>
    </location>
</feature>
<dbReference type="EMBL" id="FOQG01000015">
    <property type="protein sequence ID" value="SFI96368.1"/>
    <property type="molecule type" value="Genomic_DNA"/>
</dbReference>
<gene>
    <name evidence="2" type="ORF">SAMN05216561_11596</name>
</gene>
<keyword evidence="1" id="KW-0472">Membrane</keyword>
<keyword evidence="3" id="KW-1185">Reference proteome</keyword>
<accession>A0A1I3MH81</accession>
<dbReference type="OrthoDB" id="8168962at2"/>
<evidence type="ECO:0008006" key="4">
    <source>
        <dbReference type="Google" id="ProtNLM"/>
    </source>
</evidence>
<evidence type="ECO:0000313" key="2">
    <source>
        <dbReference type="EMBL" id="SFI96368.1"/>
    </source>
</evidence>
<feature type="transmembrane region" description="Helical" evidence="1">
    <location>
        <begin position="22"/>
        <end position="42"/>
    </location>
</feature>
<feature type="transmembrane region" description="Helical" evidence="1">
    <location>
        <begin position="157"/>
        <end position="176"/>
    </location>
</feature>
<proteinExistence type="predicted"/>
<protein>
    <recommendedName>
        <fullName evidence="4">Fenitrothion hydrolase</fullName>
    </recommendedName>
</protein>
<organism evidence="2 3">
    <name type="scientific">Nocardioides psychrotolerans</name>
    <dbReference type="NCBI Taxonomy" id="1005945"/>
    <lineage>
        <taxon>Bacteria</taxon>
        <taxon>Bacillati</taxon>
        <taxon>Actinomycetota</taxon>
        <taxon>Actinomycetes</taxon>
        <taxon>Propionibacteriales</taxon>
        <taxon>Nocardioidaceae</taxon>
        <taxon>Nocardioides</taxon>
    </lineage>
</organism>
<feature type="transmembrane region" description="Helical" evidence="1">
    <location>
        <begin position="382"/>
        <end position="400"/>
    </location>
</feature>
<feature type="transmembrane region" description="Helical" evidence="1">
    <location>
        <begin position="103"/>
        <end position="122"/>
    </location>
</feature>
<feature type="transmembrane region" description="Helical" evidence="1">
    <location>
        <begin position="243"/>
        <end position="262"/>
    </location>
</feature>
<feature type="transmembrane region" description="Helical" evidence="1">
    <location>
        <begin position="71"/>
        <end position="91"/>
    </location>
</feature>
<keyword evidence="1" id="KW-0812">Transmembrane</keyword>
<feature type="transmembrane region" description="Helical" evidence="1">
    <location>
        <begin position="182"/>
        <end position="205"/>
    </location>
</feature>
<sequence length="440" mass="47783">MGEAPFAHGIGGSADLPISPSLAIAGAVAALVVSFTVLAVAWRTPRYDEAKGERPVPPWLDGLVRSVGFRAGLRVFGFVVFAYAVTVAIFGEDLLTNPIFGIVYVWWWVGLVPLSLFLGPFWKAISPVRTINLLFAKLSGSDPEVGVFDYPRWLGHWPAALGLFAFVWLELVYPFMTELGPLRLWCAIYVAVMLVGGALFGNTFYEHADPFEVYSSLVAKLSVWGSRDGHLLLRSPLANLDTVVVRPGLVAVLAVLFGSTAFDSFRDSSSWVQYIQSTETSSYLLNNLMLVAFCVGTGLVFALGCVLTGVEVGTSRWSLPDRFAHSIVPIVVGYIAAHYLTYLVEFGQRTLIQASDPFSNGADILGTGDWSVNYWLSYHPTLLANVKVVAVVVGHVLGVVAAHDRAIKLLPQRHQLTGQLPLLMAMVAFTVGGLYLLFAA</sequence>
<dbReference type="Proteomes" id="UP000198649">
    <property type="component" value="Unassembled WGS sequence"/>
</dbReference>
<dbReference type="RefSeq" id="WP_091115870.1">
    <property type="nucleotide sequence ID" value="NZ_BKAF01000023.1"/>
</dbReference>
<reference evidence="2 3" key="1">
    <citation type="submission" date="2016-10" db="EMBL/GenBank/DDBJ databases">
        <authorList>
            <person name="de Groot N.N."/>
        </authorList>
    </citation>
    <scope>NUCLEOTIDE SEQUENCE [LARGE SCALE GENOMIC DNA]</scope>
    <source>
        <strain evidence="2 3">CGMCC 1.11156</strain>
    </source>
</reference>
<name>A0A1I3MH81_9ACTN</name>
<feature type="transmembrane region" description="Helical" evidence="1">
    <location>
        <begin position="420"/>
        <end position="438"/>
    </location>
</feature>
<keyword evidence="1" id="KW-1133">Transmembrane helix</keyword>
<evidence type="ECO:0000256" key="1">
    <source>
        <dbReference type="SAM" id="Phobius"/>
    </source>
</evidence>
<feature type="transmembrane region" description="Helical" evidence="1">
    <location>
        <begin position="322"/>
        <end position="341"/>
    </location>
</feature>
<dbReference type="AlphaFoldDB" id="A0A1I3MH81"/>